<dbReference type="CDD" id="cd04669">
    <property type="entry name" value="NUDIX_Hydrolase"/>
    <property type="match status" value="1"/>
</dbReference>
<evidence type="ECO:0000256" key="3">
    <source>
        <dbReference type="ARBA" id="ARBA00022842"/>
    </source>
</evidence>
<keyword evidence="7" id="KW-1185">Reference proteome</keyword>
<evidence type="ECO:0000313" key="7">
    <source>
        <dbReference type="Proteomes" id="UP000297975"/>
    </source>
</evidence>
<keyword evidence="3" id="KW-0460">Magnesium</keyword>
<dbReference type="PRINTS" id="PR00502">
    <property type="entry name" value="NUDIXFAMILY"/>
</dbReference>
<dbReference type="SUPFAM" id="SSF55811">
    <property type="entry name" value="Nudix"/>
    <property type="match status" value="1"/>
</dbReference>
<sequence length="141" mass="15664">MSNISAGINVRDRGSAIIVEKNKVAVIKRIRDESVYYVFPGGGVETGETPELAAKRETLEELGVEVNVNECISKVNYYGTQYFFLAEITKGTFGTGQGEEYTDDSRGRGTYLPMWVDIESLSLIEIKPREVGLKVQTLFSN</sequence>
<evidence type="ECO:0000256" key="4">
    <source>
        <dbReference type="RuleBase" id="RU003476"/>
    </source>
</evidence>
<dbReference type="OrthoDB" id="511483at2"/>
<dbReference type="InterPro" id="IPR000086">
    <property type="entry name" value="NUDIX_hydrolase_dom"/>
</dbReference>
<reference evidence="6 7" key="1">
    <citation type="submission" date="2019-03" db="EMBL/GenBank/DDBJ databases">
        <authorList>
            <person name="He R.-H."/>
        </authorList>
    </citation>
    <scope>NUCLEOTIDE SEQUENCE [LARGE SCALE GENOMIC DNA]</scope>
    <source>
        <strain evidence="7">SH 714</strain>
    </source>
</reference>
<dbReference type="GO" id="GO:0016787">
    <property type="term" value="F:hydrolase activity"/>
    <property type="evidence" value="ECO:0007669"/>
    <property type="project" value="UniProtKB-KW"/>
</dbReference>
<gene>
    <name evidence="6" type="ORF">E3U55_15960</name>
</gene>
<organism evidence="6 7">
    <name type="scientific">Filobacillus milosensis</name>
    <dbReference type="NCBI Taxonomy" id="94137"/>
    <lineage>
        <taxon>Bacteria</taxon>
        <taxon>Bacillati</taxon>
        <taxon>Bacillota</taxon>
        <taxon>Bacilli</taxon>
        <taxon>Bacillales</taxon>
        <taxon>Bacillaceae</taxon>
        <taxon>Filobacillus</taxon>
    </lineage>
</organism>
<dbReference type="PANTHER" id="PTHR43222:SF9">
    <property type="entry name" value="8-OXO-(D)GTP PHOSPHATASE"/>
    <property type="match status" value="1"/>
</dbReference>
<dbReference type="Proteomes" id="UP000297975">
    <property type="component" value="Unassembled WGS sequence"/>
</dbReference>
<accession>A0A4Y8IC74</accession>
<dbReference type="RefSeq" id="WP_134341478.1">
    <property type="nucleotide sequence ID" value="NZ_SOPW01000025.1"/>
</dbReference>
<dbReference type="InterPro" id="IPR015797">
    <property type="entry name" value="NUDIX_hydrolase-like_dom_sf"/>
</dbReference>
<comment type="cofactor">
    <cofactor evidence="1">
        <name>Mg(2+)</name>
        <dbReference type="ChEBI" id="CHEBI:18420"/>
    </cofactor>
</comment>
<evidence type="ECO:0000259" key="5">
    <source>
        <dbReference type="PROSITE" id="PS51462"/>
    </source>
</evidence>
<keyword evidence="2 4" id="KW-0378">Hydrolase</keyword>
<evidence type="ECO:0000313" key="6">
    <source>
        <dbReference type="EMBL" id="TFB13467.1"/>
    </source>
</evidence>
<evidence type="ECO:0000256" key="1">
    <source>
        <dbReference type="ARBA" id="ARBA00001946"/>
    </source>
</evidence>
<name>A0A4Y8IC74_9BACI</name>
<dbReference type="InterPro" id="IPR020084">
    <property type="entry name" value="NUDIX_hydrolase_CS"/>
</dbReference>
<dbReference type="PROSITE" id="PS00893">
    <property type="entry name" value="NUDIX_BOX"/>
    <property type="match status" value="1"/>
</dbReference>
<dbReference type="AlphaFoldDB" id="A0A4Y8IC74"/>
<evidence type="ECO:0000256" key="2">
    <source>
        <dbReference type="ARBA" id="ARBA00022801"/>
    </source>
</evidence>
<dbReference type="PANTHER" id="PTHR43222">
    <property type="entry name" value="NUDIX HYDROLASE 23"/>
    <property type="match status" value="1"/>
</dbReference>
<dbReference type="Gene3D" id="3.90.79.10">
    <property type="entry name" value="Nucleoside Triphosphate Pyrophosphohydrolase"/>
    <property type="match status" value="1"/>
</dbReference>
<dbReference type="Pfam" id="PF00293">
    <property type="entry name" value="NUDIX"/>
    <property type="match status" value="1"/>
</dbReference>
<comment type="caution">
    <text evidence="6">The sequence shown here is derived from an EMBL/GenBank/DDBJ whole genome shotgun (WGS) entry which is preliminary data.</text>
</comment>
<proteinExistence type="inferred from homology"/>
<dbReference type="PROSITE" id="PS51462">
    <property type="entry name" value="NUDIX"/>
    <property type="match status" value="1"/>
</dbReference>
<comment type="similarity">
    <text evidence="4">Belongs to the Nudix hydrolase family.</text>
</comment>
<dbReference type="InterPro" id="IPR020476">
    <property type="entry name" value="Nudix_hydrolase"/>
</dbReference>
<dbReference type="EMBL" id="SOPW01000025">
    <property type="protein sequence ID" value="TFB13467.1"/>
    <property type="molecule type" value="Genomic_DNA"/>
</dbReference>
<protein>
    <submittedName>
        <fullName evidence="6">NUDIX domain-containing protein</fullName>
    </submittedName>
</protein>
<feature type="domain" description="Nudix hydrolase" evidence="5">
    <location>
        <begin position="1"/>
        <end position="139"/>
    </location>
</feature>